<evidence type="ECO:0000256" key="4">
    <source>
        <dbReference type="ARBA" id="ARBA00022833"/>
    </source>
</evidence>
<evidence type="ECO:0000256" key="3">
    <source>
        <dbReference type="ARBA" id="ARBA00022723"/>
    </source>
</evidence>
<dbReference type="PANTHER" id="PTHR30096:SF0">
    <property type="entry name" value="4,5-DOPA DIOXYGENASE EXTRADIOL-LIKE PROTEIN"/>
    <property type="match status" value="1"/>
</dbReference>
<dbReference type="EMBL" id="JAACJJ010000001">
    <property type="protein sequence ID" value="KAF5330376.1"/>
    <property type="molecule type" value="Genomic_DNA"/>
</dbReference>
<evidence type="ECO:0000313" key="7">
    <source>
        <dbReference type="EMBL" id="KAF5330376.1"/>
    </source>
</evidence>
<evidence type="ECO:0000259" key="6">
    <source>
        <dbReference type="Pfam" id="PF02900"/>
    </source>
</evidence>
<evidence type="ECO:0000313" key="8">
    <source>
        <dbReference type="Proteomes" id="UP000567179"/>
    </source>
</evidence>
<dbReference type="OrthoDB" id="7396853at2759"/>
<dbReference type="GO" id="GO:0008270">
    <property type="term" value="F:zinc ion binding"/>
    <property type="evidence" value="ECO:0007669"/>
    <property type="project" value="InterPro"/>
</dbReference>
<dbReference type="AlphaFoldDB" id="A0A8H5BWN6"/>
<dbReference type="Gene3D" id="3.40.830.10">
    <property type="entry name" value="LigB-like"/>
    <property type="match status" value="1"/>
</dbReference>
<dbReference type="InterPro" id="IPR014436">
    <property type="entry name" value="Extradiol_dOase_DODA"/>
</dbReference>
<evidence type="ECO:0000256" key="5">
    <source>
        <dbReference type="ARBA" id="ARBA00023002"/>
    </source>
</evidence>
<evidence type="ECO:0000256" key="2">
    <source>
        <dbReference type="ARBA" id="ARBA00007581"/>
    </source>
</evidence>
<dbReference type="SUPFAM" id="SSF53213">
    <property type="entry name" value="LigB-like"/>
    <property type="match status" value="1"/>
</dbReference>
<dbReference type="Proteomes" id="UP000567179">
    <property type="component" value="Unassembled WGS sequence"/>
</dbReference>
<keyword evidence="3" id="KW-0479">Metal-binding</keyword>
<reference evidence="7 8" key="1">
    <citation type="journal article" date="2020" name="ISME J.">
        <title>Uncovering the hidden diversity of litter-decomposition mechanisms in mushroom-forming fungi.</title>
        <authorList>
            <person name="Floudas D."/>
            <person name="Bentzer J."/>
            <person name="Ahren D."/>
            <person name="Johansson T."/>
            <person name="Persson P."/>
            <person name="Tunlid A."/>
        </authorList>
    </citation>
    <scope>NUCLEOTIDE SEQUENCE [LARGE SCALE GENOMIC DNA]</scope>
    <source>
        <strain evidence="7 8">CBS 101986</strain>
    </source>
</reference>
<sequence>MIQRFASIGTIFAITLSSALFLSYYSLDLSVFRSGLEAFSRTLFRSTTLASTAIHSVNMSSSTSWRQALETLPSTPDKIPAFFFAHGSPMLAFPPSGETGGMTGHHGPKGPLAQFLAEFGPTLLKKYKPKAIVVFSAHWESDDVRLVSNYDENPLLMDYYGFPQSLYELKFKSRGDSKLSQRVVELYKEASAGQNVRTLLAKEPRGQDGRGFEGAGLDHGVFVPFRIMFGEEFTDIPIVQVSIDGSLDPEKNWQVGKAVAKLREEGVLVLSGGLTAHNLRDRASFSPDTAREVHKEFDRAVHEALNIKQPEERKKAMFALKNHPGFRAMHPREDHFVPLYVAAGAGEGGEVKTILDLYGLASFAFGL</sequence>
<keyword evidence="4" id="KW-0862">Zinc</keyword>
<keyword evidence="8" id="KW-1185">Reference proteome</keyword>
<comment type="caution">
    <text evidence="7">The sequence shown here is derived from an EMBL/GenBank/DDBJ whole genome shotgun (WGS) entry which is preliminary data.</text>
</comment>
<dbReference type="GO" id="GO:0016702">
    <property type="term" value="F:oxidoreductase activity, acting on single donors with incorporation of molecular oxygen, incorporation of two atoms of oxygen"/>
    <property type="evidence" value="ECO:0007669"/>
    <property type="project" value="UniProtKB-ARBA"/>
</dbReference>
<keyword evidence="5" id="KW-0560">Oxidoreductase</keyword>
<dbReference type="PANTHER" id="PTHR30096">
    <property type="entry name" value="4,5-DOPA DIOXYGENASE EXTRADIOL-LIKE PROTEIN"/>
    <property type="match status" value="1"/>
</dbReference>
<dbReference type="InterPro" id="IPR004183">
    <property type="entry name" value="Xdiol_dOase_suB"/>
</dbReference>
<protein>
    <recommendedName>
        <fullName evidence="6">Extradiol ring-cleavage dioxygenase class III enzyme subunit B domain-containing protein</fullName>
    </recommendedName>
</protein>
<proteinExistence type="inferred from homology"/>
<gene>
    <name evidence="7" type="ORF">D9619_005877</name>
</gene>
<dbReference type="Pfam" id="PF02900">
    <property type="entry name" value="LigB"/>
    <property type="match status" value="1"/>
</dbReference>
<dbReference type="GO" id="GO:0008198">
    <property type="term" value="F:ferrous iron binding"/>
    <property type="evidence" value="ECO:0007669"/>
    <property type="project" value="InterPro"/>
</dbReference>
<dbReference type="CDD" id="cd07363">
    <property type="entry name" value="45_DOPA_Dioxygenase"/>
    <property type="match status" value="1"/>
</dbReference>
<comment type="similarity">
    <text evidence="2">Belongs to the DODA-type extradiol aromatic ring-opening dioxygenase family.</text>
</comment>
<feature type="domain" description="Extradiol ring-cleavage dioxygenase class III enzyme subunit B" evidence="6">
    <location>
        <begin position="81"/>
        <end position="353"/>
    </location>
</feature>
<organism evidence="7 8">
    <name type="scientific">Psilocybe cf. subviscida</name>
    <dbReference type="NCBI Taxonomy" id="2480587"/>
    <lineage>
        <taxon>Eukaryota</taxon>
        <taxon>Fungi</taxon>
        <taxon>Dikarya</taxon>
        <taxon>Basidiomycota</taxon>
        <taxon>Agaricomycotina</taxon>
        <taxon>Agaricomycetes</taxon>
        <taxon>Agaricomycetidae</taxon>
        <taxon>Agaricales</taxon>
        <taxon>Agaricineae</taxon>
        <taxon>Strophariaceae</taxon>
        <taxon>Psilocybe</taxon>
    </lineage>
</organism>
<comment type="cofactor">
    <cofactor evidence="1">
        <name>Zn(2+)</name>
        <dbReference type="ChEBI" id="CHEBI:29105"/>
    </cofactor>
</comment>
<evidence type="ECO:0000256" key="1">
    <source>
        <dbReference type="ARBA" id="ARBA00001947"/>
    </source>
</evidence>
<accession>A0A8H5BWN6</accession>
<name>A0A8H5BWN6_9AGAR</name>